<reference evidence="1 2" key="1">
    <citation type="journal article" date="2019" name="Nat. Ecol. Evol.">
        <title>Megaphylogeny resolves global patterns of mushroom evolution.</title>
        <authorList>
            <person name="Varga T."/>
            <person name="Krizsan K."/>
            <person name="Foldi C."/>
            <person name="Dima B."/>
            <person name="Sanchez-Garcia M."/>
            <person name="Sanchez-Ramirez S."/>
            <person name="Szollosi G.J."/>
            <person name="Szarkandi J.G."/>
            <person name="Papp V."/>
            <person name="Albert L."/>
            <person name="Andreopoulos W."/>
            <person name="Angelini C."/>
            <person name="Antonin V."/>
            <person name="Barry K.W."/>
            <person name="Bougher N.L."/>
            <person name="Buchanan P."/>
            <person name="Buyck B."/>
            <person name="Bense V."/>
            <person name="Catcheside P."/>
            <person name="Chovatia M."/>
            <person name="Cooper J."/>
            <person name="Damon W."/>
            <person name="Desjardin D."/>
            <person name="Finy P."/>
            <person name="Geml J."/>
            <person name="Haridas S."/>
            <person name="Hughes K."/>
            <person name="Justo A."/>
            <person name="Karasinski D."/>
            <person name="Kautmanova I."/>
            <person name="Kiss B."/>
            <person name="Kocsube S."/>
            <person name="Kotiranta H."/>
            <person name="LaButti K.M."/>
            <person name="Lechner B.E."/>
            <person name="Liimatainen K."/>
            <person name="Lipzen A."/>
            <person name="Lukacs Z."/>
            <person name="Mihaltcheva S."/>
            <person name="Morgado L.N."/>
            <person name="Niskanen T."/>
            <person name="Noordeloos M.E."/>
            <person name="Ohm R.A."/>
            <person name="Ortiz-Santana B."/>
            <person name="Ovrebo C."/>
            <person name="Racz N."/>
            <person name="Riley R."/>
            <person name="Savchenko A."/>
            <person name="Shiryaev A."/>
            <person name="Soop K."/>
            <person name="Spirin V."/>
            <person name="Szebenyi C."/>
            <person name="Tomsovsky M."/>
            <person name="Tulloss R.E."/>
            <person name="Uehling J."/>
            <person name="Grigoriev I.V."/>
            <person name="Vagvolgyi C."/>
            <person name="Papp T."/>
            <person name="Martin F.M."/>
            <person name="Miettinen O."/>
            <person name="Hibbett D.S."/>
            <person name="Nagy L.G."/>
        </authorList>
    </citation>
    <scope>NUCLEOTIDE SEQUENCE [LARGE SCALE GENOMIC DNA]</scope>
    <source>
        <strain evidence="1 2">NL-1719</strain>
    </source>
</reference>
<protein>
    <submittedName>
        <fullName evidence="1">Uncharacterized protein</fullName>
    </submittedName>
</protein>
<gene>
    <name evidence="1" type="ORF">BDN72DRAFT_857931</name>
</gene>
<keyword evidence="2" id="KW-1185">Reference proteome</keyword>
<evidence type="ECO:0000313" key="2">
    <source>
        <dbReference type="Proteomes" id="UP000308600"/>
    </source>
</evidence>
<organism evidence="1 2">
    <name type="scientific">Pluteus cervinus</name>
    <dbReference type="NCBI Taxonomy" id="181527"/>
    <lineage>
        <taxon>Eukaryota</taxon>
        <taxon>Fungi</taxon>
        <taxon>Dikarya</taxon>
        <taxon>Basidiomycota</taxon>
        <taxon>Agaricomycotina</taxon>
        <taxon>Agaricomycetes</taxon>
        <taxon>Agaricomycetidae</taxon>
        <taxon>Agaricales</taxon>
        <taxon>Pluteineae</taxon>
        <taxon>Pluteaceae</taxon>
        <taxon>Pluteus</taxon>
    </lineage>
</organism>
<name>A0ACD3AUQ9_9AGAR</name>
<proteinExistence type="predicted"/>
<accession>A0ACD3AUQ9</accession>
<dbReference type="EMBL" id="ML208337">
    <property type="protein sequence ID" value="TFK69091.1"/>
    <property type="molecule type" value="Genomic_DNA"/>
</dbReference>
<sequence>MLSAFSTGIPRPQRAMDTAPPATSSRSTSKKNTRQADKDKAPATPTAPRPPTYKEKFQKLRERYDQVTTAREDYKKQLDAANAKIKELDAENALLLDTIQADRHVKYSNPRYDASYANHPPPLEGGPTGPGIGPGVTGNPYPSVGHYEGGASRPYHGQYTNGHSNGYPHDSGTSRYPEHDDQDRYSHESNGRVQ</sequence>
<evidence type="ECO:0000313" key="1">
    <source>
        <dbReference type="EMBL" id="TFK69091.1"/>
    </source>
</evidence>
<dbReference type="Proteomes" id="UP000308600">
    <property type="component" value="Unassembled WGS sequence"/>
</dbReference>